<dbReference type="InterPro" id="IPR001067">
    <property type="entry name" value="Nuc_translocat"/>
</dbReference>
<dbReference type="GO" id="GO:0046983">
    <property type="term" value="F:protein dimerization activity"/>
    <property type="evidence" value="ECO:0007669"/>
    <property type="project" value="InterPro"/>
</dbReference>
<dbReference type="GO" id="GO:0000981">
    <property type="term" value="F:DNA-binding transcription factor activity, RNA polymerase II-specific"/>
    <property type="evidence" value="ECO:0007669"/>
    <property type="project" value="InterPro"/>
</dbReference>
<dbReference type="InterPro" id="IPR000014">
    <property type="entry name" value="PAS"/>
</dbReference>
<dbReference type="EMBL" id="MNPL01005702">
    <property type="protein sequence ID" value="OQR75844.1"/>
    <property type="molecule type" value="Genomic_DNA"/>
</dbReference>
<dbReference type="InParanoid" id="A0A1V9XQS6"/>
<dbReference type="PROSITE" id="PS50112">
    <property type="entry name" value="PAS"/>
    <property type="match status" value="1"/>
</dbReference>
<dbReference type="GO" id="GO:1990513">
    <property type="term" value="C:CLOCK-BMAL transcription complex"/>
    <property type="evidence" value="ECO:0007669"/>
    <property type="project" value="TreeGrafter"/>
</dbReference>
<organism evidence="10 11">
    <name type="scientific">Tropilaelaps mercedesae</name>
    <dbReference type="NCBI Taxonomy" id="418985"/>
    <lineage>
        <taxon>Eukaryota</taxon>
        <taxon>Metazoa</taxon>
        <taxon>Ecdysozoa</taxon>
        <taxon>Arthropoda</taxon>
        <taxon>Chelicerata</taxon>
        <taxon>Arachnida</taxon>
        <taxon>Acari</taxon>
        <taxon>Parasitiformes</taxon>
        <taxon>Mesostigmata</taxon>
        <taxon>Gamasina</taxon>
        <taxon>Dermanyssoidea</taxon>
        <taxon>Laelapidae</taxon>
        <taxon>Tropilaelaps</taxon>
    </lineage>
</organism>
<dbReference type="PRINTS" id="PR00785">
    <property type="entry name" value="NCTRNSLOCATR"/>
</dbReference>
<dbReference type="SMART" id="SM00353">
    <property type="entry name" value="HLH"/>
    <property type="match status" value="1"/>
</dbReference>
<evidence type="ECO:0000313" key="11">
    <source>
        <dbReference type="Proteomes" id="UP000192247"/>
    </source>
</evidence>
<sequence length="260" mass="30116">GDESDQDERDDTKRKNRNLSEKKRRDVFNKLIGELNSMVTRSSKKMDKSAVLQASIAYLRHFKELPQHIVDEEALDRSWFPDFISQSEFCQLMLESHDGFSLCISYKGTILYVSNAIASVLGYVPHYLRSPIFSIVHEIDHPEIYNLLKTASGPDVATLRDSNVAFTIVLHMRWGPLRTHPMGQTAMYEPIKLVGYFRNYTEGRPVSLHGKDRWHPCFVAVAMPLWVGQLTRELMIPDDTTLEFVSRHNMEWKFVVLDKR</sequence>
<dbReference type="PANTHER" id="PTHR46055">
    <property type="entry name" value="CIRCADIAN LOCOMOTER OUTPUT CYCLES PROTEIN KAPUT"/>
    <property type="match status" value="1"/>
</dbReference>
<gene>
    <name evidence="10" type="ORF">BIW11_08159</name>
</gene>
<dbReference type="AlphaFoldDB" id="A0A1V9XQS6"/>
<dbReference type="OrthoDB" id="411251at2759"/>
<dbReference type="Gene3D" id="4.10.280.10">
    <property type="entry name" value="Helix-loop-helix DNA-binding domain"/>
    <property type="match status" value="1"/>
</dbReference>
<keyword evidence="1" id="KW-0677">Repeat</keyword>
<protein>
    <submittedName>
        <fullName evidence="10">Neuronal PAS domain-containing protein 2-like</fullName>
    </submittedName>
</protein>
<keyword evidence="2" id="KW-0805">Transcription regulation</keyword>
<dbReference type="PROSITE" id="PS50888">
    <property type="entry name" value="BHLH"/>
    <property type="match status" value="1"/>
</dbReference>
<comment type="caution">
    <text evidence="10">The sequence shown here is derived from an EMBL/GenBank/DDBJ whole genome shotgun (WGS) entry which is preliminary data.</text>
</comment>
<dbReference type="Gene3D" id="3.30.450.20">
    <property type="entry name" value="PAS domain"/>
    <property type="match status" value="1"/>
</dbReference>
<accession>A0A1V9XQS6</accession>
<dbReference type="STRING" id="418985.A0A1V9XQS6"/>
<dbReference type="Pfam" id="PF00010">
    <property type="entry name" value="HLH"/>
    <property type="match status" value="1"/>
</dbReference>
<evidence type="ECO:0000256" key="2">
    <source>
        <dbReference type="ARBA" id="ARBA00023015"/>
    </source>
</evidence>
<dbReference type="SMART" id="SM00091">
    <property type="entry name" value="PAS"/>
    <property type="match status" value="1"/>
</dbReference>
<evidence type="ECO:0000259" key="9">
    <source>
        <dbReference type="PROSITE" id="PS50888"/>
    </source>
</evidence>
<dbReference type="SUPFAM" id="SSF47459">
    <property type="entry name" value="HLH, helix-loop-helix DNA-binding domain"/>
    <property type="match status" value="1"/>
</dbReference>
<feature type="non-terminal residue" evidence="10">
    <location>
        <position position="1"/>
    </location>
</feature>
<dbReference type="InterPro" id="IPR036638">
    <property type="entry name" value="HLH_DNA-bd_sf"/>
</dbReference>
<dbReference type="CDD" id="cd00130">
    <property type="entry name" value="PAS"/>
    <property type="match status" value="1"/>
</dbReference>
<evidence type="ECO:0000313" key="10">
    <source>
        <dbReference type="EMBL" id="OQR75844.1"/>
    </source>
</evidence>
<evidence type="ECO:0000256" key="3">
    <source>
        <dbReference type="ARBA" id="ARBA00023108"/>
    </source>
</evidence>
<dbReference type="GO" id="GO:0000978">
    <property type="term" value="F:RNA polymerase II cis-regulatory region sequence-specific DNA binding"/>
    <property type="evidence" value="ECO:0007669"/>
    <property type="project" value="TreeGrafter"/>
</dbReference>
<evidence type="ECO:0000256" key="1">
    <source>
        <dbReference type="ARBA" id="ARBA00022737"/>
    </source>
</evidence>
<dbReference type="GO" id="GO:0032922">
    <property type="term" value="P:circadian regulation of gene expression"/>
    <property type="evidence" value="ECO:0007669"/>
    <property type="project" value="InterPro"/>
</dbReference>
<reference evidence="10 11" key="1">
    <citation type="journal article" date="2017" name="Gigascience">
        <title>Draft genome of the honey bee ectoparasitic mite, Tropilaelaps mercedesae, is shaped by the parasitic life history.</title>
        <authorList>
            <person name="Dong X."/>
            <person name="Armstrong S.D."/>
            <person name="Xia D."/>
            <person name="Makepeace B.L."/>
            <person name="Darby A.C."/>
            <person name="Kadowaki T."/>
        </authorList>
    </citation>
    <scope>NUCLEOTIDE SEQUENCE [LARGE SCALE GENOMIC DNA]</scope>
    <source>
        <strain evidence="10">Wuxi-XJTLU</strain>
    </source>
</reference>
<feature type="domain" description="PAS" evidence="8">
    <location>
        <begin position="86"/>
        <end position="143"/>
    </location>
</feature>
<keyword evidence="3" id="KW-0090">Biological rhythms</keyword>
<name>A0A1V9XQS6_9ACAR</name>
<evidence type="ECO:0000256" key="5">
    <source>
        <dbReference type="ARBA" id="ARBA00023163"/>
    </source>
</evidence>
<dbReference type="InterPro" id="IPR035965">
    <property type="entry name" value="PAS-like_dom_sf"/>
</dbReference>
<feature type="region of interest" description="Disordered" evidence="7">
    <location>
        <begin position="1"/>
        <end position="22"/>
    </location>
</feature>
<feature type="domain" description="BHLH" evidence="9">
    <location>
        <begin position="12"/>
        <end position="62"/>
    </location>
</feature>
<proteinExistence type="predicted"/>
<dbReference type="InterPro" id="IPR011598">
    <property type="entry name" value="bHLH_dom"/>
</dbReference>
<dbReference type="GO" id="GO:0005737">
    <property type="term" value="C:cytoplasm"/>
    <property type="evidence" value="ECO:0007669"/>
    <property type="project" value="InterPro"/>
</dbReference>
<keyword evidence="4" id="KW-0238">DNA-binding</keyword>
<dbReference type="SUPFAM" id="SSF55785">
    <property type="entry name" value="PYP-like sensor domain (PAS domain)"/>
    <property type="match status" value="1"/>
</dbReference>
<feature type="compositionally biased region" description="Basic and acidic residues" evidence="7">
    <location>
        <begin position="10"/>
        <end position="22"/>
    </location>
</feature>
<evidence type="ECO:0000259" key="8">
    <source>
        <dbReference type="PROSITE" id="PS50112"/>
    </source>
</evidence>
<keyword evidence="5" id="KW-0804">Transcription</keyword>
<keyword evidence="6" id="KW-0539">Nucleus</keyword>
<evidence type="ECO:0000256" key="4">
    <source>
        <dbReference type="ARBA" id="ARBA00023125"/>
    </source>
</evidence>
<evidence type="ECO:0000256" key="6">
    <source>
        <dbReference type="ARBA" id="ARBA00023242"/>
    </source>
</evidence>
<dbReference type="Proteomes" id="UP000192247">
    <property type="component" value="Unassembled WGS sequence"/>
</dbReference>
<keyword evidence="11" id="KW-1185">Reference proteome</keyword>
<dbReference type="InterPro" id="IPR047230">
    <property type="entry name" value="CLOCK-like"/>
</dbReference>
<evidence type="ECO:0000256" key="7">
    <source>
        <dbReference type="SAM" id="MobiDB-lite"/>
    </source>
</evidence>
<dbReference type="PANTHER" id="PTHR46055:SF3">
    <property type="entry name" value="CIRCADIAN LOCOMOTER OUTPUT CYCLES PROTEIN KAPUT"/>
    <property type="match status" value="1"/>
</dbReference>
<dbReference type="GO" id="GO:0045944">
    <property type="term" value="P:positive regulation of transcription by RNA polymerase II"/>
    <property type="evidence" value="ECO:0007669"/>
    <property type="project" value="UniProtKB-ARBA"/>
</dbReference>